<dbReference type="SMART" id="SM00710">
    <property type="entry name" value="PbH1"/>
    <property type="match status" value="6"/>
</dbReference>
<dbReference type="Gene3D" id="2.160.20.10">
    <property type="entry name" value="Single-stranded right-handed beta-helix, Pectin lyase-like"/>
    <property type="match status" value="1"/>
</dbReference>
<protein>
    <recommendedName>
        <fullName evidence="7">Fibronectin type-III domain-containing protein</fullName>
    </recommendedName>
</protein>
<proteinExistence type="predicted"/>
<evidence type="ECO:0000313" key="5">
    <source>
        <dbReference type="EMBL" id="PIS07379.1"/>
    </source>
</evidence>
<dbReference type="InterPro" id="IPR039448">
    <property type="entry name" value="Beta_helix"/>
</dbReference>
<dbReference type="SUPFAM" id="SSF49363">
    <property type="entry name" value="Purple acid phosphatase, N-terminal domain"/>
    <property type="match status" value="1"/>
</dbReference>
<feature type="transmembrane region" description="Helical" evidence="2">
    <location>
        <begin position="9"/>
        <end position="30"/>
    </location>
</feature>
<evidence type="ECO:0000256" key="2">
    <source>
        <dbReference type="SAM" id="Phobius"/>
    </source>
</evidence>
<sequence>MKEFLKKSLLYLVMTVVAVPLWAVTGYITAPVAKATAPSIEFINEGFDNAPTAPTNWTFAGITGSYTGTGYYGTTAPAVKMDATGVQIVSPLFANATSMTFWLRGVGTSGSSALLVETYNGTSWSTPTDGNITSIPTSGTTKTITLSSSDRQVRFTYTKDSGNIAIDDVIVSGSNVAVFIDSNTNSSFDVNEPTFATIQNAVDGASTGDAIVVNSGTYNETVNVNKGVSIVGASVAGTYLIPTTGQNGFNVTADDAAIKNFTIVSTSGGVNTQAITVTGANNVTISGNTITTSGDNGLGVWIGGTGYSNSNNLTISNNIITISNVSTGIYAEAGATAQTGWMISENTITANYGNPLELYDVSASTVNNNALTALSYDNSIVIWTSELGPIANLVFTNNTLGGGSGSQVAFLTDFRVDLGDSTVGSIAGITITGNSLDDWGLRGLRIGAGSITSVIANKNSFLATGTALKNEGSGDIDATQNWWNTTSASIITGEIDNASTGSVTYKPYYIDSAMTTLSDNKAISTFDFNGLSPAVTGTVDTSAHTVSLTVPNGTDVTALVPTITTTSVASTPVSPASDVAKDFTNSVTYTISAIDGTTQDYTVTVTVSPDTTGPTISGVTNGETYETAKTVTVGSDAASIFVNNVAYTSGNTITLSANDGYTITATDAIGNSTTVNFTIDIAPAISVQSSSSASATSITITWTTDQPATSRVIYDTVSHSSIADYVAGSNYGYANSTATFDMGDSKTESHSITISGLVAGTTYYYRTISSGSPETVSVTESSFTTSPTTPAPAAAETTETTTSITPLIASAKSAPAPAAEAAPEATATPDDSNGVVKAAEASSPESNESTNWTPWIVLAVLIILAGAVTGGYFYWFSGREEMAAATTGDMKKIQNNAKTENAKVVVREKTKSNTRKPNGKKPNRW</sequence>
<gene>
    <name evidence="5" type="ORF">COT78_04045</name>
</gene>
<dbReference type="Pfam" id="PF13229">
    <property type="entry name" value="Beta_helix"/>
    <property type="match status" value="1"/>
</dbReference>
<dbReference type="GO" id="GO:0003993">
    <property type="term" value="F:acid phosphatase activity"/>
    <property type="evidence" value="ECO:0007669"/>
    <property type="project" value="InterPro"/>
</dbReference>
<evidence type="ECO:0000259" key="3">
    <source>
        <dbReference type="Pfam" id="PF13229"/>
    </source>
</evidence>
<dbReference type="Proteomes" id="UP000231382">
    <property type="component" value="Unassembled WGS sequence"/>
</dbReference>
<evidence type="ECO:0000313" key="6">
    <source>
        <dbReference type="Proteomes" id="UP000231382"/>
    </source>
</evidence>
<dbReference type="EMBL" id="PEZW01000027">
    <property type="protein sequence ID" value="PIS07379.1"/>
    <property type="molecule type" value="Genomic_DNA"/>
</dbReference>
<feature type="transmembrane region" description="Helical" evidence="2">
    <location>
        <begin position="852"/>
        <end position="875"/>
    </location>
</feature>
<keyword evidence="2" id="KW-0472">Membrane</keyword>
<feature type="region of interest" description="Disordered" evidence="1">
    <location>
        <begin position="894"/>
        <end position="925"/>
    </location>
</feature>
<dbReference type="Pfam" id="PF16656">
    <property type="entry name" value="Pur_ac_phosph_N"/>
    <property type="match status" value="1"/>
</dbReference>
<accession>A0A2H0W5M1</accession>
<dbReference type="Gene3D" id="2.60.40.380">
    <property type="entry name" value="Purple acid phosphatase-like, N-terminal"/>
    <property type="match status" value="1"/>
</dbReference>
<feature type="region of interest" description="Disordered" evidence="1">
    <location>
        <begin position="772"/>
        <end position="800"/>
    </location>
</feature>
<feature type="compositionally biased region" description="Basic residues" evidence="1">
    <location>
        <begin position="912"/>
        <end position="925"/>
    </location>
</feature>
<dbReference type="InterPro" id="IPR015914">
    <property type="entry name" value="PAPs_N"/>
</dbReference>
<dbReference type="InterPro" id="IPR008963">
    <property type="entry name" value="Purple_acid_Pase-like_N"/>
</dbReference>
<keyword evidence="2" id="KW-1133">Transmembrane helix</keyword>
<dbReference type="AlphaFoldDB" id="A0A2H0W5M1"/>
<comment type="caution">
    <text evidence="5">The sequence shown here is derived from an EMBL/GenBank/DDBJ whole genome shotgun (WGS) entry which is preliminary data.</text>
</comment>
<evidence type="ECO:0000256" key="1">
    <source>
        <dbReference type="SAM" id="MobiDB-lite"/>
    </source>
</evidence>
<feature type="compositionally biased region" description="Low complexity" evidence="1">
    <location>
        <begin position="813"/>
        <end position="829"/>
    </location>
</feature>
<dbReference type="InterPro" id="IPR006626">
    <property type="entry name" value="PbH1"/>
</dbReference>
<dbReference type="GO" id="GO:0046872">
    <property type="term" value="F:metal ion binding"/>
    <property type="evidence" value="ECO:0007669"/>
    <property type="project" value="InterPro"/>
</dbReference>
<feature type="region of interest" description="Disordered" evidence="1">
    <location>
        <begin position="813"/>
        <end position="849"/>
    </location>
</feature>
<evidence type="ECO:0000259" key="4">
    <source>
        <dbReference type="Pfam" id="PF16656"/>
    </source>
</evidence>
<feature type="domain" description="Purple acid phosphatase N-terminal" evidence="4">
    <location>
        <begin position="690"/>
        <end position="785"/>
    </location>
</feature>
<dbReference type="InterPro" id="IPR011050">
    <property type="entry name" value="Pectin_lyase_fold/virulence"/>
</dbReference>
<dbReference type="SUPFAM" id="SSF51126">
    <property type="entry name" value="Pectin lyase-like"/>
    <property type="match status" value="1"/>
</dbReference>
<feature type="compositionally biased region" description="Low complexity" evidence="1">
    <location>
        <begin position="838"/>
        <end position="849"/>
    </location>
</feature>
<organism evidence="5 6">
    <name type="scientific">Candidatus Berkelbacteria bacterium CG10_big_fil_rev_8_21_14_0_10_43_13</name>
    <dbReference type="NCBI Taxonomy" id="1974514"/>
    <lineage>
        <taxon>Bacteria</taxon>
        <taxon>Candidatus Berkelbacteria</taxon>
    </lineage>
</organism>
<keyword evidence="2" id="KW-0812">Transmembrane</keyword>
<name>A0A2H0W5M1_9BACT</name>
<feature type="domain" description="Right handed beta helix" evidence="3">
    <location>
        <begin position="248"/>
        <end position="408"/>
    </location>
</feature>
<reference evidence="6" key="1">
    <citation type="submission" date="2017-09" db="EMBL/GenBank/DDBJ databases">
        <title>Depth-based differentiation of microbial function through sediment-hosted aquifers and enrichment of novel symbionts in the deep terrestrial subsurface.</title>
        <authorList>
            <person name="Probst A.J."/>
            <person name="Ladd B."/>
            <person name="Jarett J.K."/>
            <person name="Geller-Mcgrath D.E."/>
            <person name="Sieber C.M.K."/>
            <person name="Emerson J.B."/>
            <person name="Anantharaman K."/>
            <person name="Thomas B.C."/>
            <person name="Malmstrom R."/>
            <person name="Stieglmeier M."/>
            <person name="Klingl A."/>
            <person name="Woyke T."/>
            <person name="Ryan C.M."/>
            <person name="Banfield J.F."/>
        </authorList>
    </citation>
    <scope>NUCLEOTIDE SEQUENCE [LARGE SCALE GENOMIC DNA]</scope>
</reference>
<dbReference type="Gene3D" id="2.60.40.2340">
    <property type="match status" value="1"/>
</dbReference>
<dbReference type="InterPro" id="IPR012334">
    <property type="entry name" value="Pectin_lyas_fold"/>
</dbReference>
<evidence type="ECO:0008006" key="7">
    <source>
        <dbReference type="Google" id="ProtNLM"/>
    </source>
</evidence>